<dbReference type="RefSeq" id="WP_234616201.1">
    <property type="nucleotide sequence ID" value="NZ_CP098806.1"/>
</dbReference>
<dbReference type="PANTHER" id="PTHR30480:SF13">
    <property type="entry name" value="BETA-HEXOSAMINIDASE"/>
    <property type="match status" value="1"/>
</dbReference>
<comment type="caution">
    <text evidence="10">The sequence shown here is derived from an EMBL/GenBank/DDBJ whole genome shotgun (WGS) entry which is preliminary data.</text>
</comment>
<evidence type="ECO:0000313" key="10">
    <source>
        <dbReference type="EMBL" id="MCF0043453.1"/>
    </source>
</evidence>
<dbReference type="InterPro" id="IPR036881">
    <property type="entry name" value="Glyco_hydro_3_C_sf"/>
</dbReference>
<dbReference type="Pfam" id="PF00144">
    <property type="entry name" value="Beta-lactamase"/>
    <property type="match status" value="1"/>
</dbReference>
<dbReference type="Pfam" id="PF00933">
    <property type="entry name" value="Glyco_hydro_3"/>
    <property type="match status" value="1"/>
</dbReference>
<organism evidence="10 11">
    <name type="scientific">Dyadobacter fanqingshengii</name>
    <dbReference type="NCBI Taxonomy" id="2906443"/>
    <lineage>
        <taxon>Bacteria</taxon>
        <taxon>Pseudomonadati</taxon>
        <taxon>Bacteroidota</taxon>
        <taxon>Cytophagia</taxon>
        <taxon>Cytophagales</taxon>
        <taxon>Spirosomataceae</taxon>
        <taxon>Dyadobacter</taxon>
    </lineage>
</organism>
<keyword evidence="4 10" id="KW-0378">Hydrolase</keyword>
<dbReference type="Proteomes" id="UP001139700">
    <property type="component" value="Unassembled WGS sequence"/>
</dbReference>
<dbReference type="GO" id="GO:0005975">
    <property type="term" value="P:carbohydrate metabolic process"/>
    <property type="evidence" value="ECO:0007669"/>
    <property type="project" value="InterPro"/>
</dbReference>
<keyword evidence="11" id="KW-1185">Reference proteome</keyword>
<evidence type="ECO:0000256" key="2">
    <source>
        <dbReference type="ARBA" id="ARBA00005336"/>
    </source>
</evidence>
<dbReference type="Pfam" id="PF01915">
    <property type="entry name" value="Glyco_hydro_3_C"/>
    <property type="match status" value="1"/>
</dbReference>
<dbReference type="InterPro" id="IPR001764">
    <property type="entry name" value="Glyco_hydro_3_N"/>
</dbReference>
<evidence type="ECO:0000256" key="6">
    <source>
        <dbReference type="SAM" id="SignalP"/>
    </source>
</evidence>
<sequence length="1003" mass="111894">MKKFTFLLLFLFLLRLSSTDSQSQIAAPPAFLQQNAASESRQWVDSVFATLTPDERIAQLIMVAAVSDVKRAVIDPKTSNPAVVEKLIRENKVGGIVFFQGGPVPQAQLTNFYQSISKVPLLIAMDAEFGLAMRIDSTVRYPYQMTLGAIQGSNDLIYEMGAQLAKQARRLGMHINFAPVADVNNNPDNPVISFRSFGENKYKVADKAVAYMKGMQDNGLLTSAKHFPGHGDTGVDSHYDLPLISHNTDRLDSLELYPFKALIANGISGMMIAHLSIPALDKTPNLPSTLSKPIVSDLLRKQLGFDGLIYSDAMNMKGVTKYFPNGRADAMGLEAGMDLLEFTEDVSKSIAEIKKSIAEGKITQAEIDARCKKVLHAKAWAGLNHYKPIDLNNLYKDLNPKSAELTNRLLTEKALTILKNDKDLLPLRDLDTLKIASVSLGADTITTFQKTLGLYTTVEHFYIPAKATETQVTELREKLKAFNLLLVGVHLGSISPRTNYGLTEQMNAVLQELIASNKAVVSIFGNPYSLNKIQKPENARALLMAYQLTPYTQDLSAQLIFGAIPAQGKLPVTVNAQFPYNSGIETPAIGRLKYTIPEELGLDSEILTYRIDSIANNALTQKATPGCVVQLAKDGKVFFRKAYGKHTYEGNTNVKLTDLYDLASVTKITASTLALMSLWDQKKFDLDATMKDYLPDFGKSNKADLPWRRVLTHSARLKAFIVLWKEAQDADGSWKKKTFSTKQSKRYPTSVVGDSLFIFKNYDKKIFEAIRDSPLNEKEGYVYSDLSFILYPQIVKSLSGENFEDYLKNHYYHKLGANTLTFNPKRFYKLEDIVPTERDTFFRMTQLHGQVHDEAAAMLGGLSGHAGLFGDANDVMKVWQMYLQQGYYGGQQLLSKDALIEFTRYQYPELGSRRGIGFDKPTFKYSGNAPKYASPSSFGHTGYTGIMTWADPAWKLNYVFLSNRVYPTRENNKISQLNIRTAIMDVVYEELLKKVNPEATAGL</sequence>
<feature type="domain" description="Glycoside hydrolase family 3 N-terminal" evidence="8">
    <location>
        <begin position="54"/>
        <end position="376"/>
    </location>
</feature>
<evidence type="ECO:0000256" key="1">
    <source>
        <dbReference type="ARBA" id="ARBA00001231"/>
    </source>
</evidence>
<dbReference type="InterPro" id="IPR012338">
    <property type="entry name" value="Beta-lactam/transpept-like"/>
</dbReference>
<evidence type="ECO:0000259" key="8">
    <source>
        <dbReference type="Pfam" id="PF00933"/>
    </source>
</evidence>
<dbReference type="InterPro" id="IPR017853">
    <property type="entry name" value="GH"/>
</dbReference>
<dbReference type="PANTHER" id="PTHR30480">
    <property type="entry name" value="BETA-HEXOSAMINIDASE-RELATED"/>
    <property type="match status" value="1"/>
</dbReference>
<dbReference type="SUPFAM" id="SSF52279">
    <property type="entry name" value="Beta-D-glucan exohydrolase, C-terminal domain"/>
    <property type="match status" value="1"/>
</dbReference>
<name>A0A9X1PGH5_9BACT</name>
<dbReference type="AlphaFoldDB" id="A0A9X1PGH5"/>
<dbReference type="EC" id="3.2.1.52" evidence="3"/>
<evidence type="ECO:0000313" key="11">
    <source>
        <dbReference type="Proteomes" id="UP001139700"/>
    </source>
</evidence>
<evidence type="ECO:0000256" key="4">
    <source>
        <dbReference type="ARBA" id="ARBA00022801"/>
    </source>
</evidence>
<reference evidence="10" key="1">
    <citation type="submission" date="2021-12" db="EMBL/GenBank/DDBJ databases">
        <title>Novel species in genus Dyadobacter.</title>
        <authorList>
            <person name="Ma C."/>
        </authorList>
    </citation>
    <scope>NUCLEOTIDE SEQUENCE</scope>
    <source>
        <strain evidence="10">CY399</strain>
    </source>
</reference>
<proteinExistence type="inferred from homology"/>
<feature type="chain" id="PRO_5040852160" description="beta-N-acetylhexosaminidase" evidence="6">
    <location>
        <begin position="24"/>
        <end position="1003"/>
    </location>
</feature>
<dbReference type="GO" id="GO:0009254">
    <property type="term" value="P:peptidoglycan turnover"/>
    <property type="evidence" value="ECO:0007669"/>
    <property type="project" value="TreeGrafter"/>
</dbReference>
<dbReference type="SUPFAM" id="SSF56601">
    <property type="entry name" value="beta-lactamase/transpeptidase-like"/>
    <property type="match status" value="1"/>
</dbReference>
<gene>
    <name evidence="10" type="ORF">LXM24_25330</name>
</gene>
<dbReference type="InterPro" id="IPR050226">
    <property type="entry name" value="NagZ_Beta-hexosaminidase"/>
</dbReference>
<feature type="signal peptide" evidence="6">
    <location>
        <begin position="1"/>
        <end position="23"/>
    </location>
</feature>
<dbReference type="SUPFAM" id="SSF51445">
    <property type="entry name" value="(Trans)glycosidases"/>
    <property type="match status" value="1"/>
</dbReference>
<dbReference type="Gene3D" id="3.40.710.10">
    <property type="entry name" value="DD-peptidase/beta-lactamase superfamily"/>
    <property type="match status" value="1"/>
</dbReference>
<accession>A0A9X1PGH5</accession>
<keyword evidence="5" id="KW-0326">Glycosidase</keyword>
<dbReference type="InterPro" id="IPR036962">
    <property type="entry name" value="Glyco_hydro_3_N_sf"/>
</dbReference>
<dbReference type="EMBL" id="JAJTTA010000006">
    <property type="protein sequence ID" value="MCF0043453.1"/>
    <property type="molecule type" value="Genomic_DNA"/>
</dbReference>
<dbReference type="InterPro" id="IPR001466">
    <property type="entry name" value="Beta-lactam-related"/>
</dbReference>
<dbReference type="Gene3D" id="3.40.50.1700">
    <property type="entry name" value="Glycoside hydrolase family 3 C-terminal domain"/>
    <property type="match status" value="1"/>
</dbReference>
<dbReference type="Gene3D" id="3.20.20.300">
    <property type="entry name" value="Glycoside hydrolase, family 3, N-terminal domain"/>
    <property type="match status" value="1"/>
</dbReference>
<protein>
    <recommendedName>
        <fullName evidence="3">beta-N-acetylhexosaminidase</fullName>
        <ecNumber evidence="3">3.2.1.52</ecNumber>
    </recommendedName>
</protein>
<dbReference type="GO" id="GO:0004563">
    <property type="term" value="F:beta-N-acetylhexosaminidase activity"/>
    <property type="evidence" value="ECO:0007669"/>
    <property type="project" value="UniProtKB-EC"/>
</dbReference>
<evidence type="ECO:0000259" key="7">
    <source>
        <dbReference type="Pfam" id="PF00144"/>
    </source>
</evidence>
<feature type="domain" description="Glycoside hydrolase family 3 C-terminal" evidence="9">
    <location>
        <begin position="416"/>
        <end position="577"/>
    </location>
</feature>
<comment type="catalytic activity">
    <reaction evidence="1">
        <text>Hydrolysis of terminal non-reducing N-acetyl-D-hexosamine residues in N-acetyl-beta-D-hexosaminides.</text>
        <dbReference type="EC" id="3.2.1.52"/>
    </reaction>
</comment>
<keyword evidence="6" id="KW-0732">Signal</keyword>
<evidence type="ECO:0000256" key="3">
    <source>
        <dbReference type="ARBA" id="ARBA00012663"/>
    </source>
</evidence>
<feature type="domain" description="Beta-lactamase-related" evidence="7">
    <location>
        <begin position="613"/>
        <end position="973"/>
    </location>
</feature>
<evidence type="ECO:0000259" key="9">
    <source>
        <dbReference type="Pfam" id="PF01915"/>
    </source>
</evidence>
<dbReference type="InterPro" id="IPR002772">
    <property type="entry name" value="Glyco_hydro_3_C"/>
</dbReference>
<evidence type="ECO:0000256" key="5">
    <source>
        <dbReference type="ARBA" id="ARBA00023295"/>
    </source>
</evidence>
<comment type="similarity">
    <text evidence="2">Belongs to the glycosyl hydrolase 3 family.</text>
</comment>